<feature type="transmembrane region" description="Helical" evidence="2">
    <location>
        <begin position="34"/>
        <end position="55"/>
    </location>
</feature>
<organism evidence="3 4">
    <name type="scientific">Sphingomonas naphthae</name>
    <dbReference type="NCBI Taxonomy" id="1813468"/>
    <lineage>
        <taxon>Bacteria</taxon>
        <taxon>Pseudomonadati</taxon>
        <taxon>Pseudomonadota</taxon>
        <taxon>Alphaproteobacteria</taxon>
        <taxon>Sphingomonadales</taxon>
        <taxon>Sphingomonadaceae</taxon>
        <taxon>Sphingomonas</taxon>
    </lineage>
</organism>
<feature type="compositionally biased region" description="Basic residues" evidence="1">
    <location>
        <begin position="174"/>
        <end position="186"/>
    </location>
</feature>
<dbReference type="Proteomes" id="UP001220395">
    <property type="component" value="Plasmid unnamed1"/>
</dbReference>
<gene>
    <name evidence="3" type="ORF">PQ455_19690</name>
</gene>
<evidence type="ECO:0000313" key="4">
    <source>
        <dbReference type="Proteomes" id="UP001220395"/>
    </source>
</evidence>
<feature type="transmembrane region" description="Helical" evidence="2">
    <location>
        <begin position="67"/>
        <end position="87"/>
    </location>
</feature>
<evidence type="ECO:0008006" key="5">
    <source>
        <dbReference type="Google" id="ProtNLM"/>
    </source>
</evidence>
<geneLocation type="plasmid" evidence="3 4">
    <name>unnamed1</name>
</geneLocation>
<feature type="region of interest" description="Disordered" evidence="1">
    <location>
        <begin position="172"/>
        <end position="192"/>
    </location>
</feature>
<dbReference type="RefSeq" id="WP_273691623.1">
    <property type="nucleotide sequence ID" value="NZ_CP117412.1"/>
</dbReference>
<evidence type="ECO:0000313" key="3">
    <source>
        <dbReference type="EMBL" id="WCT75573.1"/>
    </source>
</evidence>
<protein>
    <recommendedName>
        <fullName evidence="5">DUF4231 domain-containing protein</fullName>
    </recommendedName>
</protein>
<sequence length="192" mass="21710">MEDDRIAEKCASADREASIPVLDRFVARLEVSRTYPCPVVSILTFWAGLIALTVVDKVTGTTPVVASRLYAVAWALVVGLELGRDVWVQRHRYASPRWLQALDAAVGHEVTVHALAALIRQHEHELDYVVTRSDLRFEVQAERARRREAARRAEGFRLVEAPVIDAAQVARDEKRRRRARERRAARQGRAPA</sequence>
<accession>A0ABY7TQR2</accession>
<name>A0ABY7TQR2_9SPHN</name>
<evidence type="ECO:0000256" key="2">
    <source>
        <dbReference type="SAM" id="Phobius"/>
    </source>
</evidence>
<dbReference type="EMBL" id="CP117412">
    <property type="protein sequence ID" value="WCT75573.1"/>
    <property type="molecule type" value="Genomic_DNA"/>
</dbReference>
<keyword evidence="2" id="KW-0472">Membrane</keyword>
<keyword evidence="2" id="KW-0812">Transmembrane</keyword>
<keyword evidence="2" id="KW-1133">Transmembrane helix</keyword>
<keyword evidence="3" id="KW-0614">Plasmid</keyword>
<proteinExistence type="predicted"/>
<reference evidence="3 4" key="1">
    <citation type="submission" date="2023-02" db="EMBL/GenBank/DDBJ databases">
        <title>Genome sequence of Sphingomonas naphthae.</title>
        <authorList>
            <person name="Kim S."/>
            <person name="Heo J."/>
            <person name="Kwon S.-W."/>
        </authorList>
    </citation>
    <scope>NUCLEOTIDE SEQUENCE [LARGE SCALE GENOMIC DNA]</scope>
    <source>
        <strain evidence="3 4">KACC 18716</strain>
        <plasmid evidence="3 4">unnamed1</plasmid>
    </source>
</reference>
<keyword evidence="4" id="KW-1185">Reference proteome</keyword>
<evidence type="ECO:0000256" key="1">
    <source>
        <dbReference type="SAM" id="MobiDB-lite"/>
    </source>
</evidence>